<dbReference type="SUPFAM" id="SSF69349">
    <property type="entry name" value="Phage fibre proteins"/>
    <property type="match status" value="1"/>
</dbReference>
<dbReference type="InterPro" id="IPR037026">
    <property type="entry name" value="Vgr_OB-fold_dom_sf"/>
</dbReference>
<evidence type="ECO:0000259" key="1">
    <source>
        <dbReference type="Pfam" id="PF04717"/>
    </source>
</evidence>
<dbReference type="Gene3D" id="2.40.50.230">
    <property type="entry name" value="Gp5 N-terminal domain"/>
    <property type="match status" value="1"/>
</dbReference>
<dbReference type="InterPro" id="IPR006531">
    <property type="entry name" value="Gp5/Vgr_OB"/>
</dbReference>
<feature type="domain" description="Gp5/Type VI secretion system Vgr protein OB-fold" evidence="1">
    <location>
        <begin position="16"/>
        <end position="92"/>
    </location>
</feature>
<protein>
    <recommendedName>
        <fullName evidence="1">Gp5/Type VI secretion system Vgr protein OB-fold domain-containing protein</fullName>
    </recommendedName>
</protein>
<dbReference type="AlphaFoldDB" id="A0A1H8ZI92"/>
<dbReference type="Proteomes" id="UP000199233">
    <property type="component" value="Unassembled WGS sequence"/>
</dbReference>
<sequence>MNAPLAVERKRWFGLYPALVADLVDPDGRGRIKVRFPGFGEAGAEVFAWATLLTPYADQDQGLQILPEVDSQVVIAFEAGDPMRPYIVGACWNGQATLPQNAEAANNKRTLKTRSGSQLEFDDTEGAARITLSMQSGHQLVLDDAAQEVTFTHSNGCILKMNAAGQVTLNANVSVDVTAPLINLKSPMVKADSVVQCSTLIANSVVSSSYTPGAGNIW</sequence>
<dbReference type="Pfam" id="PF04717">
    <property type="entry name" value="Phage_base_V"/>
    <property type="match status" value="1"/>
</dbReference>
<organism evidence="2 3">
    <name type="scientific">Solimonas aquatica</name>
    <dbReference type="NCBI Taxonomy" id="489703"/>
    <lineage>
        <taxon>Bacteria</taxon>
        <taxon>Pseudomonadati</taxon>
        <taxon>Pseudomonadota</taxon>
        <taxon>Gammaproteobacteria</taxon>
        <taxon>Nevskiales</taxon>
        <taxon>Nevskiaceae</taxon>
        <taxon>Solimonas</taxon>
    </lineage>
</organism>
<dbReference type="OrthoDB" id="9762420at2"/>
<dbReference type="STRING" id="489703.SAMN04488038_10145"/>
<evidence type="ECO:0000313" key="2">
    <source>
        <dbReference type="EMBL" id="SEP63957.1"/>
    </source>
</evidence>
<name>A0A1H8ZI92_9GAMM</name>
<evidence type="ECO:0000313" key="3">
    <source>
        <dbReference type="Proteomes" id="UP000199233"/>
    </source>
</evidence>
<dbReference type="SUPFAM" id="SSF69255">
    <property type="entry name" value="gp5 N-terminal domain-like"/>
    <property type="match status" value="1"/>
</dbReference>
<gene>
    <name evidence="2" type="ORF">SAMN04488038_10145</name>
</gene>
<reference evidence="2 3" key="1">
    <citation type="submission" date="2016-10" db="EMBL/GenBank/DDBJ databases">
        <authorList>
            <person name="de Groot N.N."/>
        </authorList>
    </citation>
    <scope>NUCLEOTIDE SEQUENCE [LARGE SCALE GENOMIC DNA]</scope>
    <source>
        <strain evidence="2 3">DSM 25927</strain>
    </source>
</reference>
<proteinExistence type="predicted"/>
<dbReference type="RefSeq" id="WP_093280535.1">
    <property type="nucleotide sequence ID" value="NZ_FOFS01000001.1"/>
</dbReference>
<accession>A0A1H8ZI92</accession>
<dbReference type="EMBL" id="FOFS01000001">
    <property type="protein sequence ID" value="SEP63957.1"/>
    <property type="molecule type" value="Genomic_DNA"/>
</dbReference>
<keyword evidence="3" id="KW-1185">Reference proteome</keyword>